<protein>
    <submittedName>
        <fullName evidence="1">Uncharacterized protein</fullName>
    </submittedName>
</protein>
<keyword evidence="2" id="KW-1185">Reference proteome</keyword>
<accession>A0ACC2ISI7</accession>
<comment type="caution">
    <text evidence="1">The sequence shown here is derived from an EMBL/GenBank/DDBJ whole genome shotgun (WGS) entry which is preliminary data.</text>
</comment>
<sequence length="182" mass="20661">MKNRPLRVRGCLQTTTIEKVQSQTTLDHENSLDLDISLASTYLDLSGETLEAKVADAHLFCFQILVYDEEFTKGPSGLILASTDFVDFTRIGTIQFKSAGVERRARDGMEDHDAPDEEEINRRENEQMTASQDVVHGHIASFENSSNTHIKVHNYRYASCRRGGHKTTDTRIEQYLNRNHSS</sequence>
<dbReference type="EMBL" id="JAPHNI010000029">
    <property type="protein sequence ID" value="KAJ8118124.1"/>
    <property type="molecule type" value="Genomic_DNA"/>
</dbReference>
<dbReference type="Proteomes" id="UP001153331">
    <property type="component" value="Unassembled WGS sequence"/>
</dbReference>
<proteinExistence type="predicted"/>
<evidence type="ECO:0000313" key="1">
    <source>
        <dbReference type="EMBL" id="KAJ8118124.1"/>
    </source>
</evidence>
<organism evidence="1 2">
    <name type="scientific">Boeremia exigua</name>
    <dbReference type="NCBI Taxonomy" id="749465"/>
    <lineage>
        <taxon>Eukaryota</taxon>
        <taxon>Fungi</taxon>
        <taxon>Dikarya</taxon>
        <taxon>Ascomycota</taxon>
        <taxon>Pezizomycotina</taxon>
        <taxon>Dothideomycetes</taxon>
        <taxon>Pleosporomycetidae</taxon>
        <taxon>Pleosporales</taxon>
        <taxon>Pleosporineae</taxon>
        <taxon>Didymellaceae</taxon>
        <taxon>Boeremia</taxon>
    </lineage>
</organism>
<gene>
    <name evidence="1" type="ORF">OPT61_g831</name>
</gene>
<name>A0ACC2ISI7_9PLEO</name>
<reference evidence="1" key="1">
    <citation type="submission" date="2022-11" db="EMBL/GenBank/DDBJ databases">
        <title>Genome Sequence of Boeremia exigua.</title>
        <authorList>
            <person name="Buettner E."/>
        </authorList>
    </citation>
    <scope>NUCLEOTIDE SEQUENCE</scope>
    <source>
        <strain evidence="1">CU02</strain>
    </source>
</reference>
<evidence type="ECO:0000313" key="2">
    <source>
        <dbReference type="Proteomes" id="UP001153331"/>
    </source>
</evidence>